<keyword evidence="2" id="KW-1185">Reference proteome</keyword>
<evidence type="ECO:0000313" key="1">
    <source>
        <dbReference type="EMBL" id="TDU91301.1"/>
    </source>
</evidence>
<accession>A0A4R7TGA9</accession>
<name>A0A4R7TGA9_9ACTN</name>
<comment type="caution">
    <text evidence="1">The sequence shown here is derived from an EMBL/GenBank/DDBJ whole genome shotgun (WGS) entry which is preliminary data.</text>
</comment>
<dbReference type="InterPro" id="IPR046203">
    <property type="entry name" value="DUF6236"/>
</dbReference>
<proteinExistence type="predicted"/>
<dbReference type="Pfam" id="PF19749">
    <property type="entry name" value="DUF6236"/>
    <property type="match status" value="1"/>
</dbReference>
<dbReference type="AlphaFoldDB" id="A0A4R7TGA9"/>
<dbReference type="EMBL" id="SOCE01000001">
    <property type="protein sequence ID" value="TDU91301.1"/>
    <property type="molecule type" value="Genomic_DNA"/>
</dbReference>
<reference evidence="1 2" key="1">
    <citation type="submission" date="2019-03" db="EMBL/GenBank/DDBJ databases">
        <title>Genomic Encyclopedia of Type Strains, Phase III (KMG-III): the genomes of soil and plant-associated and newly described type strains.</title>
        <authorList>
            <person name="Whitman W."/>
        </authorList>
    </citation>
    <scope>NUCLEOTIDE SEQUENCE [LARGE SCALE GENOMIC DNA]</scope>
    <source>
        <strain evidence="1 2">VKM Ac-2575</strain>
    </source>
</reference>
<organism evidence="1 2">
    <name type="scientific">Kribbella voronezhensis</name>
    <dbReference type="NCBI Taxonomy" id="2512212"/>
    <lineage>
        <taxon>Bacteria</taxon>
        <taxon>Bacillati</taxon>
        <taxon>Actinomycetota</taxon>
        <taxon>Actinomycetes</taxon>
        <taxon>Propionibacteriales</taxon>
        <taxon>Kribbellaceae</taxon>
        <taxon>Kribbella</taxon>
    </lineage>
</organism>
<protein>
    <submittedName>
        <fullName evidence="1">Uncharacterized protein</fullName>
    </submittedName>
</protein>
<dbReference type="Proteomes" id="UP000295151">
    <property type="component" value="Unassembled WGS sequence"/>
</dbReference>
<evidence type="ECO:0000313" key="2">
    <source>
        <dbReference type="Proteomes" id="UP000295151"/>
    </source>
</evidence>
<gene>
    <name evidence="1" type="ORF">EV138_4905</name>
</gene>
<sequence length="385" mass="42027">MHEAGLYFPFIHVRDDDWLKLALLYWPRLYRLVPPDYQTSDSRTAREFDAAGLLHTMEPIKDSDANAFFRTLLANVDKLGDYTTARAKAESAGRQLPTSSADGPVEGDLALIHSAKLSTSFVYELRRAGLAELRARLPGGHRWIGVHPTLGAAYMTALANELGSRLRLEPLTDQTDLRIAAPNNGIASALDLLLGRSADHRPDPAAGVDEYVMLALQCVRPKAMGQVSAEQIVDCRENLAAELADFRAFVETQKQELTAITSLPPGQRKLDAFADHVHDTVEAPLQRLERGLQLHKLDTVRTMLVTGTLAAPPLAGMALEQLGAGGTVGMSVGTVAAMGAAWWQVRAARESARAKSPLCYLLDLRDELTPKTIAGRFQRIVKGSY</sequence>